<organism evidence="13 14">
    <name type="scientific">Diversispora epigaea</name>
    <dbReference type="NCBI Taxonomy" id="1348612"/>
    <lineage>
        <taxon>Eukaryota</taxon>
        <taxon>Fungi</taxon>
        <taxon>Fungi incertae sedis</taxon>
        <taxon>Mucoromycota</taxon>
        <taxon>Glomeromycotina</taxon>
        <taxon>Glomeromycetes</taxon>
        <taxon>Diversisporales</taxon>
        <taxon>Diversisporaceae</taxon>
        <taxon>Diversispora</taxon>
    </lineage>
</organism>
<keyword evidence="10 12" id="KW-0472">Membrane</keyword>
<evidence type="ECO:0000256" key="7">
    <source>
        <dbReference type="ARBA" id="ARBA00022989"/>
    </source>
</evidence>
<feature type="transmembrane region" description="Helical" evidence="12">
    <location>
        <begin position="293"/>
        <end position="315"/>
    </location>
</feature>
<protein>
    <recommendedName>
        <fullName evidence="3">Protoheme IX farnesyltransferase, mitochondrial</fullName>
    </recommendedName>
    <alternativeName>
        <fullName evidence="11">Heme O synthase</fullName>
    </alternativeName>
</protein>
<dbReference type="STRING" id="1348612.A0A397JNY4"/>
<dbReference type="InterPro" id="IPR000537">
    <property type="entry name" value="UbiA_prenyltransferase"/>
</dbReference>
<comment type="subcellular location">
    <subcellularLocation>
        <location evidence="1">Mitochondrion membrane</location>
        <topology evidence="1">Multi-pass membrane protein</topology>
    </subcellularLocation>
</comment>
<keyword evidence="4" id="KW-0808">Transferase</keyword>
<comment type="similarity">
    <text evidence="2">Belongs to the UbiA prenyltransferase family.</text>
</comment>
<dbReference type="FunFam" id="1.10.357.140:FF:000004">
    <property type="entry name" value="Protoheme IX farnesyltransferase, mitochondrial"/>
    <property type="match status" value="1"/>
</dbReference>
<name>A0A397JNY4_9GLOM</name>
<feature type="transmembrane region" description="Helical" evidence="12">
    <location>
        <begin position="237"/>
        <end position="255"/>
    </location>
</feature>
<evidence type="ECO:0000256" key="11">
    <source>
        <dbReference type="ARBA" id="ARBA00030253"/>
    </source>
</evidence>
<sequence length="453" mass="51218">MIQLKNINNNIFRQYFLKLGLKFHLTERIRNNRQKILSSKKWKVLLNSAWPFLEKNKISITNFRNARLGNIHKTITTPKKSTVVTTPVTTVTTTTTVTTATTSATPITIPEDTSHNAQQKISLPKKTIDFPRLLRLYKELAKAKLAALVILTTMCGYAMAPMSTDLLCLLATTTGTGLCVASANAFNQWIEIPYDAQMSRTRNRVLVRNALTPFHAFTFGTITGIVGVGILSTMVNQLTAILGASNIFLYTCIYTQMKRMTIANTWVGSMVGAIPPIMGWAACTNNLEIGSLILGAILFAWQFPHFNALAWNMRFDYEKAGYKMMVVKNPALNSRVSLRYALALFPLSIMIPYTEMTTWWFALDSSLINSVLLLGAYRFWKDSNDKSARDLFFASLVHLPVIMALMMAHKKDWRNELNENDEELMKKVLLELEIENFVDKEIEKEFNVSNIEA</sequence>
<dbReference type="NCBIfam" id="TIGR01473">
    <property type="entry name" value="cyoE_ctaB"/>
    <property type="match status" value="1"/>
</dbReference>
<dbReference type="Proteomes" id="UP000266861">
    <property type="component" value="Unassembled WGS sequence"/>
</dbReference>
<evidence type="ECO:0000256" key="8">
    <source>
        <dbReference type="ARBA" id="ARBA00023128"/>
    </source>
</evidence>
<evidence type="ECO:0000256" key="6">
    <source>
        <dbReference type="ARBA" id="ARBA00022946"/>
    </source>
</evidence>
<keyword evidence="5 12" id="KW-0812">Transmembrane</keyword>
<evidence type="ECO:0000256" key="2">
    <source>
        <dbReference type="ARBA" id="ARBA00005985"/>
    </source>
</evidence>
<evidence type="ECO:0000256" key="1">
    <source>
        <dbReference type="ARBA" id="ARBA00004225"/>
    </source>
</evidence>
<keyword evidence="6" id="KW-0809">Transit peptide</keyword>
<evidence type="ECO:0000256" key="5">
    <source>
        <dbReference type="ARBA" id="ARBA00022692"/>
    </source>
</evidence>
<dbReference type="GO" id="GO:0006784">
    <property type="term" value="P:heme A biosynthetic process"/>
    <property type="evidence" value="ECO:0007669"/>
    <property type="project" value="TreeGrafter"/>
</dbReference>
<evidence type="ECO:0000256" key="9">
    <source>
        <dbReference type="ARBA" id="ARBA00023133"/>
    </source>
</evidence>
<evidence type="ECO:0000256" key="12">
    <source>
        <dbReference type="SAM" id="Phobius"/>
    </source>
</evidence>
<feature type="transmembrane region" description="Helical" evidence="12">
    <location>
        <begin position="391"/>
        <end position="409"/>
    </location>
</feature>
<feature type="transmembrane region" description="Helical" evidence="12">
    <location>
        <begin position="336"/>
        <end position="353"/>
    </location>
</feature>
<dbReference type="PROSITE" id="PS00943">
    <property type="entry name" value="UBIA"/>
    <property type="match status" value="1"/>
</dbReference>
<dbReference type="GO" id="GO:0008495">
    <property type="term" value="F:protoheme IX farnesyltransferase activity"/>
    <property type="evidence" value="ECO:0007669"/>
    <property type="project" value="InterPro"/>
</dbReference>
<dbReference type="HAMAP" id="MF_00154">
    <property type="entry name" value="CyoE_CtaB"/>
    <property type="match status" value="1"/>
</dbReference>
<dbReference type="InterPro" id="IPR044878">
    <property type="entry name" value="UbiA_sf"/>
</dbReference>
<evidence type="ECO:0000313" key="13">
    <source>
        <dbReference type="EMBL" id="RHZ89367.1"/>
    </source>
</evidence>
<dbReference type="Gene3D" id="1.10.357.140">
    <property type="entry name" value="UbiA prenyltransferase"/>
    <property type="match status" value="1"/>
</dbReference>
<reference evidence="13 14" key="1">
    <citation type="submission" date="2018-08" db="EMBL/GenBank/DDBJ databases">
        <title>Genome and evolution of the arbuscular mycorrhizal fungus Diversispora epigaea (formerly Glomus versiforme) and its bacterial endosymbionts.</title>
        <authorList>
            <person name="Sun X."/>
            <person name="Fei Z."/>
            <person name="Harrison M."/>
        </authorList>
    </citation>
    <scope>NUCLEOTIDE SEQUENCE [LARGE SCALE GENOMIC DNA]</scope>
    <source>
        <strain evidence="13 14">IT104</strain>
    </source>
</reference>
<dbReference type="GO" id="GO:0031966">
    <property type="term" value="C:mitochondrial membrane"/>
    <property type="evidence" value="ECO:0007669"/>
    <property type="project" value="UniProtKB-SubCell"/>
</dbReference>
<keyword evidence="14" id="KW-1185">Reference proteome</keyword>
<keyword evidence="8" id="KW-0496">Mitochondrion</keyword>
<proteinExistence type="inferred from homology"/>
<evidence type="ECO:0000313" key="14">
    <source>
        <dbReference type="Proteomes" id="UP000266861"/>
    </source>
</evidence>
<dbReference type="EMBL" id="PQFF01000014">
    <property type="protein sequence ID" value="RHZ89367.1"/>
    <property type="molecule type" value="Genomic_DNA"/>
</dbReference>
<dbReference type="PANTHER" id="PTHR43448">
    <property type="entry name" value="PROTOHEME IX FARNESYLTRANSFERASE, MITOCHONDRIAL"/>
    <property type="match status" value="1"/>
</dbReference>
<gene>
    <name evidence="13" type="ORF">Glove_16g194</name>
</gene>
<accession>A0A397JNY4</accession>
<feature type="transmembrane region" description="Helical" evidence="12">
    <location>
        <begin position="169"/>
        <end position="190"/>
    </location>
</feature>
<dbReference type="Pfam" id="PF01040">
    <property type="entry name" value="UbiA"/>
    <property type="match status" value="1"/>
</dbReference>
<dbReference type="InterPro" id="IPR030470">
    <property type="entry name" value="UbiA_prenylTrfase_CS"/>
</dbReference>
<keyword evidence="7 12" id="KW-1133">Transmembrane helix</keyword>
<dbReference type="InterPro" id="IPR006369">
    <property type="entry name" value="Protohaem_IX_farnesylTrfase"/>
</dbReference>
<evidence type="ECO:0000256" key="10">
    <source>
        <dbReference type="ARBA" id="ARBA00023136"/>
    </source>
</evidence>
<feature type="transmembrane region" description="Helical" evidence="12">
    <location>
        <begin position="145"/>
        <end position="163"/>
    </location>
</feature>
<feature type="transmembrane region" description="Helical" evidence="12">
    <location>
        <begin position="359"/>
        <end position="379"/>
    </location>
</feature>
<keyword evidence="9" id="KW-0350">Heme biosynthesis</keyword>
<dbReference type="AlphaFoldDB" id="A0A397JNY4"/>
<dbReference type="PANTHER" id="PTHR43448:SF2">
    <property type="entry name" value="PROTOHEME IX FARNESYLTRANSFERASE, MITOCHONDRIAL"/>
    <property type="match status" value="1"/>
</dbReference>
<feature type="transmembrane region" description="Helical" evidence="12">
    <location>
        <begin position="211"/>
        <end position="231"/>
    </location>
</feature>
<evidence type="ECO:0000256" key="3">
    <source>
        <dbReference type="ARBA" id="ARBA00016335"/>
    </source>
</evidence>
<evidence type="ECO:0000256" key="4">
    <source>
        <dbReference type="ARBA" id="ARBA00022679"/>
    </source>
</evidence>
<feature type="transmembrane region" description="Helical" evidence="12">
    <location>
        <begin position="262"/>
        <end position="281"/>
    </location>
</feature>
<dbReference type="CDD" id="cd13957">
    <property type="entry name" value="PT_UbiA_Cox10"/>
    <property type="match status" value="1"/>
</dbReference>
<comment type="caution">
    <text evidence="13">The sequence shown here is derived from an EMBL/GenBank/DDBJ whole genome shotgun (WGS) entry which is preliminary data.</text>
</comment>
<dbReference type="OrthoDB" id="5211at2759"/>